<evidence type="ECO:0000259" key="4">
    <source>
        <dbReference type="PROSITE" id="PS50949"/>
    </source>
</evidence>
<dbReference type="SUPFAM" id="SSF64288">
    <property type="entry name" value="Chorismate lyase-like"/>
    <property type="match status" value="1"/>
</dbReference>
<dbReference type="AlphaFoldDB" id="A0A9W5TWU7"/>
<dbReference type="Pfam" id="PF00392">
    <property type="entry name" value="GntR"/>
    <property type="match status" value="1"/>
</dbReference>
<gene>
    <name evidence="5" type="ORF">GCM10011409_15820</name>
</gene>
<keyword evidence="2" id="KW-0238">DNA-binding</keyword>
<dbReference type="Gene3D" id="3.40.1410.10">
    <property type="entry name" value="Chorismate lyase-like"/>
    <property type="match status" value="1"/>
</dbReference>
<dbReference type="PRINTS" id="PR00035">
    <property type="entry name" value="HTHGNTR"/>
</dbReference>
<evidence type="ECO:0000256" key="1">
    <source>
        <dbReference type="ARBA" id="ARBA00023015"/>
    </source>
</evidence>
<dbReference type="RefSeq" id="WP_188724914.1">
    <property type="nucleotide sequence ID" value="NZ_BMJD01000009.1"/>
</dbReference>
<dbReference type="SMART" id="SM00866">
    <property type="entry name" value="UTRA"/>
    <property type="match status" value="1"/>
</dbReference>
<dbReference type="GO" id="GO:0045892">
    <property type="term" value="P:negative regulation of DNA-templated transcription"/>
    <property type="evidence" value="ECO:0007669"/>
    <property type="project" value="TreeGrafter"/>
</dbReference>
<dbReference type="InterPro" id="IPR036388">
    <property type="entry name" value="WH-like_DNA-bd_sf"/>
</dbReference>
<dbReference type="CDD" id="cd07377">
    <property type="entry name" value="WHTH_GntR"/>
    <property type="match status" value="1"/>
</dbReference>
<dbReference type="SUPFAM" id="SSF46785">
    <property type="entry name" value="Winged helix' DNA-binding domain"/>
    <property type="match status" value="1"/>
</dbReference>
<reference evidence="5" key="1">
    <citation type="journal article" date="2014" name="Int. J. Syst. Evol. Microbiol.">
        <title>Complete genome sequence of Corynebacterium casei LMG S-19264T (=DSM 44701T), isolated from a smear-ripened cheese.</title>
        <authorList>
            <consortium name="US DOE Joint Genome Institute (JGI-PGF)"/>
            <person name="Walter F."/>
            <person name="Albersmeier A."/>
            <person name="Kalinowski J."/>
            <person name="Ruckert C."/>
        </authorList>
    </citation>
    <scope>NUCLEOTIDE SEQUENCE</scope>
    <source>
        <strain evidence="5">CGMCC 1.15454</strain>
    </source>
</reference>
<dbReference type="Gene3D" id="1.10.10.10">
    <property type="entry name" value="Winged helix-like DNA-binding domain superfamily/Winged helix DNA-binding domain"/>
    <property type="match status" value="1"/>
</dbReference>
<dbReference type="Pfam" id="PF07702">
    <property type="entry name" value="UTRA"/>
    <property type="match status" value="1"/>
</dbReference>
<dbReference type="InterPro" id="IPR011663">
    <property type="entry name" value="UTRA"/>
</dbReference>
<dbReference type="PANTHER" id="PTHR44846">
    <property type="entry name" value="MANNOSYL-D-GLYCERATE TRANSPORT/METABOLISM SYSTEM REPRESSOR MNGR-RELATED"/>
    <property type="match status" value="1"/>
</dbReference>
<organism evidence="5 6">
    <name type="scientific">Lentibacillus populi</name>
    <dbReference type="NCBI Taxonomy" id="1827502"/>
    <lineage>
        <taxon>Bacteria</taxon>
        <taxon>Bacillati</taxon>
        <taxon>Bacillota</taxon>
        <taxon>Bacilli</taxon>
        <taxon>Bacillales</taxon>
        <taxon>Bacillaceae</taxon>
        <taxon>Lentibacillus</taxon>
    </lineage>
</organism>
<dbReference type="InterPro" id="IPR050679">
    <property type="entry name" value="Bact_HTH_transcr_reg"/>
</dbReference>
<dbReference type="GO" id="GO:0003700">
    <property type="term" value="F:DNA-binding transcription factor activity"/>
    <property type="evidence" value="ECO:0007669"/>
    <property type="project" value="InterPro"/>
</dbReference>
<dbReference type="Proteomes" id="UP000621492">
    <property type="component" value="Unassembled WGS sequence"/>
</dbReference>
<name>A0A9W5TWU7_9BACI</name>
<comment type="caution">
    <text evidence="5">The sequence shown here is derived from an EMBL/GenBank/DDBJ whole genome shotgun (WGS) entry which is preliminary data.</text>
</comment>
<accession>A0A9W5TWU7</accession>
<evidence type="ECO:0000313" key="5">
    <source>
        <dbReference type="EMBL" id="GGB39114.1"/>
    </source>
</evidence>
<evidence type="ECO:0000313" key="6">
    <source>
        <dbReference type="Proteomes" id="UP000621492"/>
    </source>
</evidence>
<sequence length="246" mass="28593">MSQIKTPLYKKVQKKILNEIIQNMKEGDLLPIETDLEKKYDVSRITIRKAIDELVLEGFVEKIQGRGTIVRSTKIIQDASTITSWTEEMNLKGKKPDTERLRIFEVKPSKKIKEKLNLHSSEKVICVERIRLVDGEPIALMFNYLREKYIPGFLEKGFTRESLYEELEKNYNIILEEANEQIRARLATDLEASALRISPGDAILQITRTTYLPNGTPFEMVEMISRSDKYEYHIKVSGRDKNKVIR</sequence>
<protein>
    <submittedName>
        <fullName evidence="5">GntR family transcriptional regulator</fullName>
    </submittedName>
</protein>
<dbReference type="PROSITE" id="PS50949">
    <property type="entry name" value="HTH_GNTR"/>
    <property type="match status" value="1"/>
</dbReference>
<dbReference type="GO" id="GO:0003677">
    <property type="term" value="F:DNA binding"/>
    <property type="evidence" value="ECO:0007669"/>
    <property type="project" value="UniProtKB-KW"/>
</dbReference>
<dbReference type="EMBL" id="BMJD01000009">
    <property type="protein sequence ID" value="GGB39114.1"/>
    <property type="molecule type" value="Genomic_DNA"/>
</dbReference>
<dbReference type="SMART" id="SM00345">
    <property type="entry name" value="HTH_GNTR"/>
    <property type="match status" value="1"/>
</dbReference>
<evidence type="ECO:0000256" key="2">
    <source>
        <dbReference type="ARBA" id="ARBA00023125"/>
    </source>
</evidence>
<reference evidence="5" key="2">
    <citation type="submission" date="2020-09" db="EMBL/GenBank/DDBJ databases">
        <authorList>
            <person name="Sun Q."/>
            <person name="Zhou Y."/>
        </authorList>
    </citation>
    <scope>NUCLEOTIDE SEQUENCE</scope>
    <source>
        <strain evidence="5">CGMCC 1.15454</strain>
    </source>
</reference>
<keyword evidence="3" id="KW-0804">Transcription</keyword>
<dbReference type="InterPro" id="IPR000524">
    <property type="entry name" value="Tscrpt_reg_HTH_GntR"/>
</dbReference>
<dbReference type="PANTHER" id="PTHR44846:SF1">
    <property type="entry name" value="MANNOSYL-D-GLYCERATE TRANSPORT_METABOLISM SYSTEM REPRESSOR MNGR-RELATED"/>
    <property type="match status" value="1"/>
</dbReference>
<keyword evidence="1" id="KW-0805">Transcription regulation</keyword>
<dbReference type="InterPro" id="IPR036390">
    <property type="entry name" value="WH_DNA-bd_sf"/>
</dbReference>
<keyword evidence="6" id="KW-1185">Reference proteome</keyword>
<dbReference type="InterPro" id="IPR028978">
    <property type="entry name" value="Chorismate_lyase_/UTRA_dom_sf"/>
</dbReference>
<proteinExistence type="predicted"/>
<evidence type="ECO:0000256" key="3">
    <source>
        <dbReference type="ARBA" id="ARBA00023163"/>
    </source>
</evidence>
<feature type="domain" description="HTH gntR-type" evidence="4">
    <location>
        <begin position="6"/>
        <end position="73"/>
    </location>
</feature>